<sequence>MGISSEAQQFAQFLESVPAKASTPGLDLAVARDIVDTHASASTEPEGVTYADVDASPAPR</sequence>
<evidence type="ECO:0000313" key="2">
    <source>
        <dbReference type="EMBL" id="MBB6347104.1"/>
    </source>
</evidence>
<reference evidence="2 3" key="1">
    <citation type="submission" date="2020-08" db="EMBL/GenBank/DDBJ databases">
        <title>Sequencing the genomes of 1000 actinobacteria strains.</title>
        <authorList>
            <person name="Klenk H.-P."/>
        </authorList>
    </citation>
    <scope>NUCLEOTIDE SEQUENCE [LARGE SCALE GENOMIC DNA]</scope>
    <source>
        <strain evidence="2 3">DSM 45913</strain>
    </source>
</reference>
<dbReference type="RefSeq" id="WP_221496415.1">
    <property type="nucleotide sequence ID" value="NZ_JACHJB010000002.1"/>
</dbReference>
<dbReference type="AlphaFoldDB" id="A0A7X0EZ41"/>
<organism evidence="2 3">
    <name type="scientific">Nonomuraea muscovyensis</name>
    <dbReference type="NCBI Taxonomy" id="1124761"/>
    <lineage>
        <taxon>Bacteria</taxon>
        <taxon>Bacillati</taxon>
        <taxon>Actinomycetota</taxon>
        <taxon>Actinomycetes</taxon>
        <taxon>Streptosporangiales</taxon>
        <taxon>Streptosporangiaceae</taxon>
        <taxon>Nonomuraea</taxon>
    </lineage>
</organism>
<evidence type="ECO:0000256" key="1">
    <source>
        <dbReference type="SAM" id="MobiDB-lite"/>
    </source>
</evidence>
<feature type="region of interest" description="Disordered" evidence="1">
    <location>
        <begin position="38"/>
        <end position="60"/>
    </location>
</feature>
<evidence type="ECO:0000313" key="3">
    <source>
        <dbReference type="Proteomes" id="UP000583800"/>
    </source>
</evidence>
<gene>
    <name evidence="2" type="ORF">FHU36_003649</name>
</gene>
<keyword evidence="3" id="KW-1185">Reference proteome</keyword>
<dbReference type="Proteomes" id="UP000583800">
    <property type="component" value="Unassembled WGS sequence"/>
</dbReference>
<protein>
    <submittedName>
        <fullName evidence="2">Uncharacterized protein</fullName>
    </submittedName>
</protein>
<accession>A0A7X0EZ41</accession>
<name>A0A7X0EZ41_9ACTN</name>
<comment type="caution">
    <text evidence="2">The sequence shown here is derived from an EMBL/GenBank/DDBJ whole genome shotgun (WGS) entry which is preliminary data.</text>
</comment>
<dbReference type="EMBL" id="JACHJB010000002">
    <property type="protein sequence ID" value="MBB6347104.1"/>
    <property type="molecule type" value="Genomic_DNA"/>
</dbReference>
<proteinExistence type="predicted"/>